<evidence type="ECO:0000313" key="1">
    <source>
        <dbReference type="EMBL" id="GAA1559530.1"/>
    </source>
</evidence>
<keyword evidence="2" id="KW-1185">Reference proteome</keyword>
<gene>
    <name evidence="1" type="ORF">GCM10009789_11120</name>
</gene>
<accession>A0ABN2CKB8</accession>
<dbReference type="EMBL" id="BAAAOS010000007">
    <property type="protein sequence ID" value="GAA1559530.1"/>
    <property type="molecule type" value="Genomic_DNA"/>
</dbReference>
<comment type="caution">
    <text evidence="1">The sequence shown here is derived from an EMBL/GenBank/DDBJ whole genome shotgun (WGS) entry which is preliminary data.</text>
</comment>
<evidence type="ECO:0008006" key="3">
    <source>
        <dbReference type="Google" id="ProtNLM"/>
    </source>
</evidence>
<sequence>MDVEWTVAIPGSGLAVPSPTRSDAGAYRNRLTQWVQQRWGYSEVWEAGMVYPTITLSISDDLAVVHRFVDTEACFLLDGENVVPADKSRDFPIQDAVVSFTGDFISTSARAAAIMDAFARGSDAGELGSWSRL</sequence>
<proteinExistence type="predicted"/>
<organism evidence="1 2">
    <name type="scientific">Kribbella sancticallisti</name>
    <dbReference type="NCBI Taxonomy" id="460087"/>
    <lineage>
        <taxon>Bacteria</taxon>
        <taxon>Bacillati</taxon>
        <taxon>Actinomycetota</taxon>
        <taxon>Actinomycetes</taxon>
        <taxon>Propionibacteriales</taxon>
        <taxon>Kribbellaceae</taxon>
        <taxon>Kribbella</taxon>
    </lineage>
</organism>
<protein>
    <recommendedName>
        <fullName evidence="3">Immunity protein 53</fullName>
    </recommendedName>
</protein>
<reference evidence="1 2" key="1">
    <citation type="journal article" date="2019" name="Int. J. Syst. Evol. Microbiol.">
        <title>The Global Catalogue of Microorganisms (GCM) 10K type strain sequencing project: providing services to taxonomists for standard genome sequencing and annotation.</title>
        <authorList>
            <consortium name="The Broad Institute Genomics Platform"/>
            <consortium name="The Broad Institute Genome Sequencing Center for Infectious Disease"/>
            <person name="Wu L."/>
            <person name="Ma J."/>
        </authorList>
    </citation>
    <scope>NUCLEOTIDE SEQUENCE [LARGE SCALE GENOMIC DNA]</scope>
    <source>
        <strain evidence="1 2">JCM 14969</strain>
    </source>
</reference>
<evidence type="ECO:0000313" key="2">
    <source>
        <dbReference type="Proteomes" id="UP001500393"/>
    </source>
</evidence>
<dbReference type="RefSeq" id="WP_344210452.1">
    <property type="nucleotide sequence ID" value="NZ_BAAAOS010000007.1"/>
</dbReference>
<dbReference type="Proteomes" id="UP001500393">
    <property type="component" value="Unassembled WGS sequence"/>
</dbReference>
<name>A0ABN2CKB8_9ACTN</name>